<dbReference type="PANTHER" id="PTHR11908:SF157">
    <property type="entry name" value="XANTHINE DEHYDROGENASE SUBUNIT D-RELATED"/>
    <property type="match status" value="1"/>
</dbReference>
<name>A0A0P6XA86_9CHLR</name>
<dbReference type="Pfam" id="PF01315">
    <property type="entry name" value="Ald_Xan_dh_C"/>
    <property type="match status" value="1"/>
</dbReference>
<protein>
    <recommendedName>
        <fullName evidence="1">Aldehyde oxidase/xanthine dehydrogenase a/b hammerhead domain-containing protein</fullName>
    </recommendedName>
</protein>
<dbReference type="RefSeq" id="WP_075061601.1">
    <property type="nucleotide sequence ID" value="NZ_LGCL01000015.1"/>
</dbReference>
<dbReference type="SUPFAM" id="SSF54665">
    <property type="entry name" value="CO dehydrogenase molybdoprotein N-domain-like"/>
    <property type="match status" value="1"/>
</dbReference>
<dbReference type="InterPro" id="IPR000674">
    <property type="entry name" value="Ald_Oxase/Xan_DH_a/b"/>
</dbReference>
<gene>
    <name evidence="2" type="ORF">ADN00_03615</name>
</gene>
<keyword evidence="3" id="KW-1185">Reference proteome</keyword>
<dbReference type="Gene3D" id="3.30.365.10">
    <property type="entry name" value="Aldehyde oxidase/xanthine dehydrogenase, molybdopterin binding domain"/>
    <property type="match status" value="4"/>
</dbReference>
<dbReference type="InterPro" id="IPR008274">
    <property type="entry name" value="AldOxase/xan_DH_MoCoBD1"/>
</dbReference>
<evidence type="ECO:0000313" key="2">
    <source>
        <dbReference type="EMBL" id="KPL78990.1"/>
    </source>
</evidence>
<dbReference type="InterPro" id="IPR036856">
    <property type="entry name" value="Ald_Oxase/Xan_DH_a/b_sf"/>
</dbReference>
<comment type="caution">
    <text evidence="2">The sequence shown here is derived from an EMBL/GenBank/DDBJ whole genome shotgun (WGS) entry which is preliminary data.</text>
</comment>
<dbReference type="PATRIC" id="fig|1134406.4.peg.75"/>
<feature type="domain" description="Aldehyde oxidase/xanthine dehydrogenase a/b hammerhead" evidence="1">
    <location>
        <begin position="21"/>
        <end position="127"/>
    </location>
</feature>
<dbReference type="Proteomes" id="UP000050417">
    <property type="component" value="Unassembled WGS sequence"/>
</dbReference>
<proteinExistence type="predicted"/>
<dbReference type="OrthoDB" id="9759791at2"/>
<dbReference type="STRING" id="1134406.ADN00_03615"/>
<organism evidence="2 3">
    <name type="scientific">Ornatilinea apprima</name>
    <dbReference type="NCBI Taxonomy" id="1134406"/>
    <lineage>
        <taxon>Bacteria</taxon>
        <taxon>Bacillati</taxon>
        <taxon>Chloroflexota</taxon>
        <taxon>Anaerolineae</taxon>
        <taxon>Anaerolineales</taxon>
        <taxon>Anaerolineaceae</taxon>
        <taxon>Ornatilinea</taxon>
    </lineage>
</organism>
<dbReference type="Pfam" id="PF20256">
    <property type="entry name" value="MoCoBD_2"/>
    <property type="match status" value="1"/>
</dbReference>
<accession>A0A0P6XA86</accession>
<dbReference type="InterPro" id="IPR016208">
    <property type="entry name" value="Ald_Oxase/xanthine_DH-like"/>
</dbReference>
<dbReference type="SUPFAM" id="SSF56003">
    <property type="entry name" value="Molybdenum cofactor-binding domain"/>
    <property type="match status" value="1"/>
</dbReference>
<dbReference type="GO" id="GO:0005506">
    <property type="term" value="F:iron ion binding"/>
    <property type="evidence" value="ECO:0007669"/>
    <property type="project" value="InterPro"/>
</dbReference>
<sequence length="752" mass="79581">MQPNSLIGQSVPRIDAREKVTGRAAYAADIPLEHPAWAVVLRSPHHHARILEVNTTAAQAMPGVYSVITIEDVPGEKTFGDIIPDRPVLASGKVRFLGEPVAIVVAETQAAAQSACQAISVSYEPLPAALDIPAALAPNAPAVHQPGNLLDRVSVSTGDLEQGFRLADHTLEAEFTLQRVYQAYLEPEACTVRVDPNGMLTVWVTSQKPFSDRDAICKVLALPEDQVQVISAAVGGAFGAKEDSSLAILAALAAWKTRKNLRLVNTRSDSFLAHPRRHPASLRYRAGFRADGRLTALEVHADLDTGAYASYGPAVMQLFTETVPGPYHIPNVSVTSRLVYTNAPICGAFRGFGAPQAAFGIESLLDRIAATLSLSPIEVRRRNIWQPGDLAYTGVPVNQPEALPAILDQAETEMNRLAAIPAAEGCKAGVGFALGLQTMGLGFRVPDDTSICLEWQSDGRVKVFLGAADLGQGLATVAAQMTAQALGLSMDMVDVSELDTFNVPNSGVTCASRMTYNVGNAILLAADHAVDALLSAAAGYLGVEKSSLIYSGGRIQRVDAPSATAIPFNLLAGRIIAETESPIQGMATFSFPYSPNTPPDLPFGMPHVKFVFGANVIRVEIDPQTGQVSPTHVTAIHDLGRIINRAGVEGQITGGVLQGLGYAFSEDMCLAAPNRWVDRFSEYLIPTVLDAPPELKTVLLEFPEESGPFGAKGIGEIAMVPTAPAAASAVRAATGTPPARLPITPQDVISLA</sequence>
<dbReference type="GO" id="GO:0016491">
    <property type="term" value="F:oxidoreductase activity"/>
    <property type="evidence" value="ECO:0007669"/>
    <property type="project" value="InterPro"/>
</dbReference>
<evidence type="ECO:0000313" key="3">
    <source>
        <dbReference type="Proteomes" id="UP000050417"/>
    </source>
</evidence>
<dbReference type="InterPro" id="IPR046867">
    <property type="entry name" value="AldOxase/xan_DH_MoCoBD2"/>
</dbReference>
<reference evidence="2 3" key="1">
    <citation type="submission" date="2015-07" db="EMBL/GenBank/DDBJ databases">
        <title>Genome sequence of Ornatilinea apprima DSM 23815.</title>
        <authorList>
            <person name="Hemp J."/>
            <person name="Ward L.M."/>
            <person name="Pace L.A."/>
            <person name="Fischer W.W."/>
        </authorList>
    </citation>
    <scope>NUCLEOTIDE SEQUENCE [LARGE SCALE GENOMIC DNA]</scope>
    <source>
        <strain evidence="2 3">P3M-1</strain>
    </source>
</reference>
<evidence type="ECO:0000259" key="1">
    <source>
        <dbReference type="SMART" id="SM01008"/>
    </source>
</evidence>
<dbReference type="Pfam" id="PF02738">
    <property type="entry name" value="MoCoBD_1"/>
    <property type="match status" value="1"/>
</dbReference>
<dbReference type="PANTHER" id="PTHR11908">
    <property type="entry name" value="XANTHINE DEHYDROGENASE"/>
    <property type="match status" value="1"/>
</dbReference>
<dbReference type="EMBL" id="LGCL01000015">
    <property type="protein sequence ID" value="KPL78990.1"/>
    <property type="molecule type" value="Genomic_DNA"/>
</dbReference>
<dbReference type="SMART" id="SM01008">
    <property type="entry name" value="Ald_Xan_dh_C"/>
    <property type="match status" value="1"/>
</dbReference>
<dbReference type="Gene3D" id="3.90.1170.50">
    <property type="entry name" value="Aldehyde oxidase/xanthine dehydrogenase, a/b hammerhead"/>
    <property type="match status" value="1"/>
</dbReference>
<dbReference type="InterPro" id="IPR037165">
    <property type="entry name" value="AldOxase/xan_DH_Mopterin-bd_sf"/>
</dbReference>
<dbReference type="AlphaFoldDB" id="A0A0P6XA86"/>